<dbReference type="GO" id="GO:0016020">
    <property type="term" value="C:membrane"/>
    <property type="evidence" value="ECO:0007669"/>
    <property type="project" value="UniProtKB-SubCell"/>
</dbReference>
<keyword evidence="9" id="KW-1185">Reference proteome</keyword>
<evidence type="ECO:0000256" key="3">
    <source>
        <dbReference type="ARBA" id="ARBA00020552"/>
    </source>
</evidence>
<sequence>MFRKTIFTAVAAAALATTTFAPAAFAGGYGKSSHKGYQHQWAFGARDAVVTRHIDWCFGRYNSYRVSDNTFRSGQGSRLQCSSPFISR</sequence>
<evidence type="ECO:0000256" key="6">
    <source>
        <dbReference type="ARBA" id="ARBA00025321"/>
    </source>
</evidence>
<proteinExistence type="inferred from homology"/>
<feature type="chain" id="PRO_5005807442" description="Lectin-like protein BA14k" evidence="7">
    <location>
        <begin position="24"/>
        <end position="88"/>
    </location>
</feature>
<dbReference type="AlphaFoldDB" id="A0A0M6Y3N0"/>
<reference evidence="9" key="1">
    <citation type="submission" date="2015-07" db="EMBL/GenBank/DDBJ databases">
        <authorList>
            <person name="Rodrigo-Torres Lidia"/>
            <person name="Arahal R.David."/>
        </authorList>
    </citation>
    <scope>NUCLEOTIDE SEQUENCE [LARGE SCALE GENOMIC DNA]</scope>
    <source>
        <strain evidence="9">CECT 4801</strain>
    </source>
</reference>
<evidence type="ECO:0000256" key="5">
    <source>
        <dbReference type="ARBA" id="ARBA00022734"/>
    </source>
</evidence>
<comment type="function">
    <text evidence="6">Has immunoglobulin-binding and hemagglutination properties, and can bind to mannose. Essential for virulence. May be involved in LPS biosynthesis or polysaccharide transport.</text>
</comment>
<keyword evidence="4" id="KW-0472">Membrane</keyword>
<dbReference type="EMBL" id="CXST01000002">
    <property type="protein sequence ID" value="CTQ44706.1"/>
    <property type="molecule type" value="Genomic_DNA"/>
</dbReference>
<evidence type="ECO:0000313" key="9">
    <source>
        <dbReference type="Proteomes" id="UP000048926"/>
    </source>
</evidence>
<dbReference type="RefSeq" id="WP_055657533.1">
    <property type="nucleotide sequence ID" value="NZ_CXST01000002.1"/>
</dbReference>
<keyword evidence="4" id="KW-1003">Cell membrane</keyword>
<dbReference type="InterPro" id="IPR012413">
    <property type="entry name" value="BA14K"/>
</dbReference>
<evidence type="ECO:0000256" key="1">
    <source>
        <dbReference type="ARBA" id="ARBA00004167"/>
    </source>
</evidence>
<keyword evidence="7" id="KW-0732">Signal</keyword>
<evidence type="ECO:0000256" key="2">
    <source>
        <dbReference type="ARBA" id="ARBA00010270"/>
    </source>
</evidence>
<accession>A0A0M6Y3N0</accession>
<evidence type="ECO:0000313" key="8">
    <source>
        <dbReference type="EMBL" id="CTQ44706.1"/>
    </source>
</evidence>
<dbReference type="Proteomes" id="UP000048926">
    <property type="component" value="Unassembled WGS sequence"/>
</dbReference>
<feature type="signal peptide" evidence="7">
    <location>
        <begin position="1"/>
        <end position="23"/>
    </location>
</feature>
<organism evidence="8 9">
    <name type="scientific">Roseibium aggregatum</name>
    <dbReference type="NCBI Taxonomy" id="187304"/>
    <lineage>
        <taxon>Bacteria</taxon>
        <taxon>Pseudomonadati</taxon>
        <taxon>Pseudomonadota</taxon>
        <taxon>Alphaproteobacteria</taxon>
        <taxon>Hyphomicrobiales</taxon>
        <taxon>Stappiaceae</taxon>
        <taxon>Roseibium</taxon>
    </lineage>
</organism>
<dbReference type="OrthoDB" id="8117189at2"/>
<dbReference type="Pfam" id="PF07886">
    <property type="entry name" value="BA14K"/>
    <property type="match status" value="1"/>
</dbReference>
<name>A0A0M6Y3N0_9HYPH</name>
<comment type="similarity">
    <text evidence="2">Belongs to the BA14k family.</text>
</comment>
<dbReference type="GO" id="GO:0030246">
    <property type="term" value="F:carbohydrate binding"/>
    <property type="evidence" value="ECO:0007669"/>
    <property type="project" value="UniProtKB-KW"/>
</dbReference>
<evidence type="ECO:0000256" key="7">
    <source>
        <dbReference type="SAM" id="SignalP"/>
    </source>
</evidence>
<gene>
    <name evidence="8" type="ORF">LAL4801_03152</name>
</gene>
<keyword evidence="5" id="KW-0430">Lectin</keyword>
<comment type="subcellular location">
    <subcellularLocation>
        <location evidence="1">Membrane</location>
        <topology evidence="1">Single-pass membrane protein</topology>
    </subcellularLocation>
</comment>
<evidence type="ECO:0000256" key="4">
    <source>
        <dbReference type="ARBA" id="ARBA00022475"/>
    </source>
</evidence>
<protein>
    <recommendedName>
        <fullName evidence="3">Lectin-like protein BA14k</fullName>
    </recommendedName>
</protein>